<sequence>MSHHATACSNYMINGNNEVCCWGDGYGRFPDVPVVLLCVSQSFKNVAMVTTYASGNTSEDPLFSYLFTTRPSSTSAKGQYSGNNDFHQHFLFPTPLSSRNLEK</sequence>
<accession>A0A6B0U837</accession>
<dbReference type="AlphaFoldDB" id="A0A6B0U837"/>
<dbReference type="EMBL" id="GIFC01006606">
    <property type="protein sequence ID" value="MXU88689.1"/>
    <property type="molecule type" value="Transcribed_RNA"/>
</dbReference>
<name>A0A6B0U837_IXORI</name>
<reference evidence="1" key="1">
    <citation type="submission" date="2019-12" db="EMBL/GenBank/DDBJ databases">
        <title>An insight into the sialome of adult female Ixodes ricinus ticks feeding for 6 days.</title>
        <authorList>
            <person name="Perner J."/>
            <person name="Ribeiro J.M.C."/>
        </authorList>
    </citation>
    <scope>NUCLEOTIDE SEQUENCE</scope>
    <source>
        <strain evidence="1">Semi-engorged</strain>
        <tissue evidence="1">Salivary glands</tissue>
    </source>
</reference>
<protein>
    <submittedName>
        <fullName evidence="1">Uncharacterized protein</fullName>
    </submittedName>
</protein>
<organism evidence="1">
    <name type="scientific">Ixodes ricinus</name>
    <name type="common">Common tick</name>
    <name type="synonym">Acarus ricinus</name>
    <dbReference type="NCBI Taxonomy" id="34613"/>
    <lineage>
        <taxon>Eukaryota</taxon>
        <taxon>Metazoa</taxon>
        <taxon>Ecdysozoa</taxon>
        <taxon>Arthropoda</taxon>
        <taxon>Chelicerata</taxon>
        <taxon>Arachnida</taxon>
        <taxon>Acari</taxon>
        <taxon>Parasitiformes</taxon>
        <taxon>Ixodida</taxon>
        <taxon>Ixodoidea</taxon>
        <taxon>Ixodidae</taxon>
        <taxon>Ixodinae</taxon>
        <taxon>Ixodes</taxon>
    </lineage>
</organism>
<proteinExistence type="predicted"/>
<evidence type="ECO:0000313" key="1">
    <source>
        <dbReference type="EMBL" id="MXU88689.1"/>
    </source>
</evidence>